<feature type="domain" description="Dinitrogenase iron-molybdenum cofactor biosynthesis" evidence="1">
    <location>
        <begin position="9"/>
        <end position="99"/>
    </location>
</feature>
<dbReference type="CDD" id="cd00851">
    <property type="entry name" value="MTH1175"/>
    <property type="match status" value="1"/>
</dbReference>
<dbReference type="OrthoDB" id="280278at2"/>
<evidence type="ECO:0000259" key="1">
    <source>
        <dbReference type="Pfam" id="PF02579"/>
    </source>
</evidence>
<protein>
    <submittedName>
        <fullName evidence="2">Predicted Fe-Mo cluster-binding protein, NifX family</fullName>
    </submittedName>
</protein>
<dbReference type="PANTHER" id="PTHR42983:SF1">
    <property type="entry name" value="IRON-MOLYBDENUM PROTEIN"/>
    <property type="match status" value="1"/>
</dbReference>
<accession>A0A1W1ULU4</accession>
<name>A0A1W1ULU4_DESTI</name>
<gene>
    <name evidence="2" type="ORF">SAMN00017405_2166</name>
</gene>
<dbReference type="EMBL" id="FWWT01000007">
    <property type="protein sequence ID" value="SMB81694.1"/>
    <property type="molecule type" value="Genomic_DNA"/>
</dbReference>
<dbReference type="InterPro" id="IPR003731">
    <property type="entry name" value="Di-Nase_FeMo-co_biosynth"/>
</dbReference>
<keyword evidence="3" id="KW-1185">Reference proteome</keyword>
<dbReference type="Pfam" id="PF02579">
    <property type="entry name" value="Nitro_FeMo-Co"/>
    <property type="match status" value="1"/>
</dbReference>
<dbReference type="STRING" id="656914.SAMN00017405_2166"/>
<dbReference type="PANTHER" id="PTHR42983">
    <property type="entry name" value="DINITROGENASE IRON-MOLYBDENUM COFACTOR PROTEIN-RELATED"/>
    <property type="match status" value="1"/>
</dbReference>
<dbReference type="SUPFAM" id="SSF53146">
    <property type="entry name" value="Nitrogenase accessory factor-like"/>
    <property type="match status" value="1"/>
</dbReference>
<proteinExistence type="predicted"/>
<dbReference type="InterPro" id="IPR033913">
    <property type="entry name" value="MTH1175_dom"/>
</dbReference>
<dbReference type="Gene3D" id="3.30.420.130">
    <property type="entry name" value="Dinitrogenase iron-molybdenum cofactor biosynthesis domain"/>
    <property type="match status" value="1"/>
</dbReference>
<dbReference type="InterPro" id="IPR036105">
    <property type="entry name" value="DiNase_FeMo-co_biosyn_sf"/>
</dbReference>
<evidence type="ECO:0000313" key="3">
    <source>
        <dbReference type="Proteomes" id="UP000192731"/>
    </source>
</evidence>
<reference evidence="2 3" key="1">
    <citation type="submission" date="2017-04" db="EMBL/GenBank/DDBJ databases">
        <authorList>
            <person name="Afonso C.L."/>
            <person name="Miller P.J."/>
            <person name="Scott M.A."/>
            <person name="Spackman E."/>
            <person name="Goraichik I."/>
            <person name="Dimitrov K.M."/>
            <person name="Suarez D.L."/>
            <person name="Swayne D.E."/>
        </authorList>
    </citation>
    <scope>NUCLEOTIDE SEQUENCE [LARGE SCALE GENOMIC DNA]</scope>
    <source>
        <strain evidence="2 3">DSM 11270</strain>
    </source>
</reference>
<organism evidence="2 3">
    <name type="scientific">Desulfonispora thiosulfatigenes DSM 11270</name>
    <dbReference type="NCBI Taxonomy" id="656914"/>
    <lineage>
        <taxon>Bacteria</taxon>
        <taxon>Bacillati</taxon>
        <taxon>Bacillota</taxon>
        <taxon>Clostridia</taxon>
        <taxon>Eubacteriales</taxon>
        <taxon>Peptococcaceae</taxon>
        <taxon>Desulfonispora</taxon>
    </lineage>
</organism>
<dbReference type="AlphaFoldDB" id="A0A1W1ULU4"/>
<dbReference type="RefSeq" id="WP_084052122.1">
    <property type="nucleotide sequence ID" value="NZ_FWWT01000007.1"/>
</dbReference>
<evidence type="ECO:0000313" key="2">
    <source>
        <dbReference type="EMBL" id="SMB81694.1"/>
    </source>
</evidence>
<sequence>MKLALPTRNNEVDNHFGHCEYFTVYEINDAKEIIAEEKVEAPSGCGCKSNIATVLAERGVSVMLAGNMGQGAVNVLNQNKIEVVRGCSGNIKEVAEAYLRGEVVDSSVGCTSHDCGHH</sequence>
<dbReference type="Proteomes" id="UP000192731">
    <property type="component" value="Unassembled WGS sequence"/>
</dbReference>